<dbReference type="SUPFAM" id="SSF50249">
    <property type="entry name" value="Nucleic acid-binding proteins"/>
    <property type="match status" value="1"/>
</dbReference>
<dbReference type="CDD" id="cd05692">
    <property type="entry name" value="S1_RPS1_repeat_hs4"/>
    <property type="match status" value="1"/>
</dbReference>
<dbReference type="Proteomes" id="UP000503399">
    <property type="component" value="Chromosome"/>
</dbReference>
<reference evidence="3 4" key="1">
    <citation type="submission" date="2020-02" db="EMBL/GenBank/DDBJ databases">
        <authorList>
            <person name="Hogendoorn C."/>
        </authorList>
    </citation>
    <scope>NUCLEOTIDE SEQUENCE [LARGE SCALE GENOMIC DNA]</scope>
    <source>
        <strain evidence="3">R501</strain>
    </source>
</reference>
<dbReference type="GO" id="GO:0006412">
    <property type="term" value="P:translation"/>
    <property type="evidence" value="ECO:0007669"/>
    <property type="project" value="TreeGrafter"/>
</dbReference>
<feature type="domain" description="S1 motif" evidence="2">
    <location>
        <begin position="12"/>
        <end position="80"/>
    </location>
</feature>
<sequence>MAPEEIEEVGVGKIVEGTVTGIAPFGAFVALPNGKTGLVHISEIADVYVRDIKDFVKENDRVKVKILSMDENGKIGLSIRQAQPGASATREREGDRRARRGRSDRGTGGHASFEDKLARFMRESEDRLHDLRRSTDAKRGGRGAGR</sequence>
<protein>
    <submittedName>
        <fullName evidence="3">Putative RNA degradation protein polyribonucleotide nucleotidyltransferase or phosphorylase</fullName>
        <ecNumber evidence="3">2.7.-.-</ecNumber>
    </submittedName>
</protein>
<name>A0A6F8ZK93_9FIRM</name>
<evidence type="ECO:0000259" key="2">
    <source>
        <dbReference type="PROSITE" id="PS50126"/>
    </source>
</evidence>
<dbReference type="EMBL" id="LR778114">
    <property type="protein sequence ID" value="CAB1130103.1"/>
    <property type="molecule type" value="Genomic_DNA"/>
</dbReference>
<evidence type="ECO:0000256" key="1">
    <source>
        <dbReference type="SAM" id="MobiDB-lite"/>
    </source>
</evidence>
<dbReference type="GO" id="GO:0003729">
    <property type="term" value="F:mRNA binding"/>
    <property type="evidence" value="ECO:0007669"/>
    <property type="project" value="TreeGrafter"/>
</dbReference>
<dbReference type="FunFam" id="2.40.50.140:FF:000051">
    <property type="entry name" value="RNA-binding transcriptional accessory protein"/>
    <property type="match status" value="1"/>
</dbReference>
<dbReference type="InterPro" id="IPR003029">
    <property type="entry name" value="S1_domain"/>
</dbReference>
<dbReference type="InterPro" id="IPR012340">
    <property type="entry name" value="NA-bd_OB-fold"/>
</dbReference>
<dbReference type="PANTHER" id="PTHR10724">
    <property type="entry name" value="30S RIBOSOMAL PROTEIN S1"/>
    <property type="match status" value="1"/>
</dbReference>
<dbReference type="AlphaFoldDB" id="A0A6F8ZK93"/>
<feature type="region of interest" description="Disordered" evidence="1">
    <location>
        <begin position="77"/>
        <end position="146"/>
    </location>
</feature>
<organism evidence="3 4">
    <name type="scientific">Candidatus Hydrogenisulfobacillus filiaventi</name>
    <dbReference type="NCBI Taxonomy" id="2707344"/>
    <lineage>
        <taxon>Bacteria</taxon>
        <taxon>Bacillati</taxon>
        <taxon>Bacillota</taxon>
        <taxon>Clostridia</taxon>
        <taxon>Eubacteriales</taxon>
        <taxon>Clostridiales Family XVII. Incertae Sedis</taxon>
        <taxon>Candidatus Hydrogenisulfobacillus</taxon>
    </lineage>
</organism>
<accession>A0A6F8ZK93</accession>
<keyword evidence="4" id="KW-1185">Reference proteome</keyword>
<dbReference type="PROSITE" id="PS50126">
    <property type="entry name" value="S1"/>
    <property type="match status" value="1"/>
</dbReference>
<dbReference type="InterPro" id="IPR050437">
    <property type="entry name" value="Ribos_protein_bS1-like"/>
</dbReference>
<dbReference type="Gene3D" id="2.40.50.140">
    <property type="entry name" value="Nucleic acid-binding proteins"/>
    <property type="match status" value="1"/>
</dbReference>
<evidence type="ECO:0000313" key="3">
    <source>
        <dbReference type="EMBL" id="CAB1130103.1"/>
    </source>
</evidence>
<dbReference type="EC" id="2.7.-.-" evidence="3"/>
<proteinExistence type="predicted"/>
<dbReference type="GO" id="GO:0016740">
    <property type="term" value="F:transferase activity"/>
    <property type="evidence" value="ECO:0007669"/>
    <property type="project" value="UniProtKB-KW"/>
</dbReference>
<gene>
    <name evidence="3" type="primary">yabR</name>
    <name evidence="3" type="ORF">R50_2611</name>
</gene>
<dbReference type="SMART" id="SM00316">
    <property type="entry name" value="S1"/>
    <property type="match status" value="1"/>
</dbReference>
<feature type="compositionally biased region" description="Basic and acidic residues" evidence="1">
    <location>
        <begin position="89"/>
        <end position="139"/>
    </location>
</feature>
<dbReference type="Pfam" id="PF00575">
    <property type="entry name" value="S1"/>
    <property type="match status" value="1"/>
</dbReference>
<dbReference type="GO" id="GO:0005737">
    <property type="term" value="C:cytoplasm"/>
    <property type="evidence" value="ECO:0007669"/>
    <property type="project" value="UniProtKB-ARBA"/>
</dbReference>
<dbReference type="GO" id="GO:0003735">
    <property type="term" value="F:structural constituent of ribosome"/>
    <property type="evidence" value="ECO:0007669"/>
    <property type="project" value="TreeGrafter"/>
</dbReference>
<evidence type="ECO:0000313" key="4">
    <source>
        <dbReference type="Proteomes" id="UP000503399"/>
    </source>
</evidence>
<keyword evidence="3" id="KW-0808">Transferase</keyword>
<dbReference type="KEGG" id="hfv:R50_2611"/>